<dbReference type="GO" id="GO:0009279">
    <property type="term" value="C:cell outer membrane"/>
    <property type="evidence" value="ECO:0007669"/>
    <property type="project" value="UniProtKB-SubCell"/>
</dbReference>
<keyword evidence="13 14" id="KW-0998">Cell outer membrane</keyword>
<evidence type="ECO:0000256" key="8">
    <source>
        <dbReference type="ARBA" id="ARBA00023004"/>
    </source>
</evidence>
<keyword evidence="4 14" id="KW-1134">Transmembrane beta strand</keyword>
<evidence type="ECO:0000313" key="21">
    <source>
        <dbReference type="Proteomes" id="UP000008881"/>
    </source>
</evidence>
<dbReference type="InterPro" id="IPR010916">
    <property type="entry name" value="TonB_box_CS"/>
</dbReference>
<organism evidence="20 21">
    <name type="scientific">Klebsiella aerogenes (strain ATCC 13048 / DSM 30053 / CCUG 1429 / JCM 1235 / KCTC 2190 / NBRC 13534 / NCIMB 10102 / NCTC 10006 / CDC 819-56)</name>
    <name type="common">Enterobacter aerogenes</name>
    <dbReference type="NCBI Taxonomy" id="1028307"/>
    <lineage>
        <taxon>Bacteria</taxon>
        <taxon>Pseudomonadati</taxon>
        <taxon>Pseudomonadota</taxon>
        <taxon>Gammaproteobacteria</taxon>
        <taxon>Enterobacterales</taxon>
        <taxon>Enterobacteriaceae</taxon>
        <taxon>Klebsiella/Raoultella group</taxon>
        <taxon>Klebsiella</taxon>
    </lineage>
</organism>
<reference evidence="20 21" key="1">
    <citation type="journal article" date="2012" name="J. Bacteriol.">
        <title>Complete genome sequence of Enterobacter aerogenes KCTC 2190.</title>
        <authorList>
            <person name="Shin S.H."/>
            <person name="Kim S."/>
            <person name="Kim J.Y."/>
            <person name="Lee S."/>
            <person name="Um Y."/>
            <person name="Oh M.K."/>
            <person name="Kim Y.R."/>
            <person name="Lee J."/>
            <person name="Yang K.S."/>
        </authorList>
    </citation>
    <scope>NUCLEOTIDE SEQUENCE [LARGE SCALE GENOMIC DNA]</scope>
    <source>
        <strain evidence="20 21">KCTC 2190</strain>
    </source>
</reference>
<comment type="similarity">
    <text evidence="2 14 17">Belongs to the TonB-dependent receptor family.</text>
</comment>
<dbReference type="InterPro" id="IPR010917">
    <property type="entry name" value="TonB_rcpt_CS"/>
</dbReference>
<dbReference type="CDD" id="cd01347">
    <property type="entry name" value="ligand_gated_channel"/>
    <property type="match status" value="1"/>
</dbReference>
<keyword evidence="8" id="KW-0408">Iron</keyword>
<keyword evidence="9" id="KW-0406">Ion transport</keyword>
<dbReference type="PROSITE" id="PS01156">
    <property type="entry name" value="TONB_DEPENDENT_REC_2"/>
    <property type="match status" value="1"/>
</dbReference>
<evidence type="ECO:0000313" key="20">
    <source>
        <dbReference type="EMBL" id="AEG99314.1"/>
    </source>
</evidence>
<evidence type="ECO:0000256" key="1">
    <source>
        <dbReference type="ARBA" id="ARBA00004571"/>
    </source>
</evidence>
<keyword evidence="12 20" id="KW-0675">Receptor</keyword>
<proteinExistence type="inferred from homology"/>
<dbReference type="FunFam" id="2.170.130.10:FF:000001">
    <property type="entry name" value="Catecholate siderophore TonB-dependent receptor"/>
    <property type="match status" value="1"/>
</dbReference>
<dbReference type="InterPro" id="IPR010105">
    <property type="entry name" value="TonB_sidphr_rcpt"/>
</dbReference>
<evidence type="ECO:0000256" key="16">
    <source>
        <dbReference type="PROSITE-ProRule" id="PRU10144"/>
    </source>
</evidence>
<dbReference type="Proteomes" id="UP000008881">
    <property type="component" value="Chromosome"/>
</dbReference>
<dbReference type="InterPro" id="IPR000531">
    <property type="entry name" value="Beta-barrel_TonB"/>
</dbReference>
<dbReference type="InterPro" id="IPR037066">
    <property type="entry name" value="Plug_dom_sf"/>
</dbReference>
<dbReference type="KEGG" id="eae:EAE_22075"/>
<dbReference type="PANTHER" id="PTHR32552">
    <property type="entry name" value="FERRICHROME IRON RECEPTOR-RELATED"/>
    <property type="match status" value="1"/>
</dbReference>
<dbReference type="NCBIfam" id="TIGR01783">
    <property type="entry name" value="TonB-siderophor"/>
    <property type="match status" value="1"/>
</dbReference>
<dbReference type="GO" id="GO:0015891">
    <property type="term" value="P:siderophore transport"/>
    <property type="evidence" value="ECO:0007669"/>
    <property type="project" value="InterPro"/>
</dbReference>
<feature type="domain" description="TonB-dependent receptor-like beta-barrel" evidence="18">
    <location>
        <begin position="283"/>
        <end position="711"/>
    </location>
</feature>
<evidence type="ECO:0000259" key="19">
    <source>
        <dbReference type="Pfam" id="PF07715"/>
    </source>
</evidence>
<evidence type="ECO:0000256" key="5">
    <source>
        <dbReference type="ARBA" id="ARBA00022496"/>
    </source>
</evidence>
<evidence type="ECO:0000256" key="14">
    <source>
        <dbReference type="PROSITE-ProRule" id="PRU01360"/>
    </source>
</evidence>
<dbReference type="InterPro" id="IPR039426">
    <property type="entry name" value="TonB-dep_rcpt-like"/>
</dbReference>
<keyword evidence="3 14" id="KW-0813">Transport</keyword>
<evidence type="ECO:0000256" key="6">
    <source>
        <dbReference type="ARBA" id="ARBA00022692"/>
    </source>
</evidence>
<dbReference type="PANTHER" id="PTHR32552:SF68">
    <property type="entry name" value="FERRICHROME OUTER MEMBRANE TRANSPORTER_PHAGE RECEPTOR"/>
    <property type="match status" value="1"/>
</dbReference>
<evidence type="ECO:0000256" key="4">
    <source>
        <dbReference type="ARBA" id="ARBA00022452"/>
    </source>
</evidence>
<dbReference type="PROSITE" id="PS00430">
    <property type="entry name" value="TONB_DEPENDENT_REC_1"/>
    <property type="match status" value="1"/>
</dbReference>
<name>A0A0H3G2B5_KLEAK</name>
<dbReference type="Pfam" id="PF07715">
    <property type="entry name" value="Plug"/>
    <property type="match status" value="1"/>
</dbReference>
<evidence type="ECO:0000256" key="9">
    <source>
        <dbReference type="ARBA" id="ARBA00023065"/>
    </source>
</evidence>
<dbReference type="EMBL" id="CP002824">
    <property type="protein sequence ID" value="AEG99314.1"/>
    <property type="molecule type" value="Genomic_DNA"/>
</dbReference>
<evidence type="ECO:0000256" key="17">
    <source>
        <dbReference type="RuleBase" id="RU003357"/>
    </source>
</evidence>
<dbReference type="HOGENOM" id="CLU_008287_9_0_6"/>
<dbReference type="AlphaFoldDB" id="A0A0H3G2B5"/>
<dbReference type="SUPFAM" id="SSF56935">
    <property type="entry name" value="Porins"/>
    <property type="match status" value="1"/>
</dbReference>
<dbReference type="InterPro" id="IPR012910">
    <property type="entry name" value="Plug_dom"/>
</dbReference>
<dbReference type="Gene3D" id="2.40.170.20">
    <property type="entry name" value="TonB-dependent receptor, beta-barrel domain"/>
    <property type="match status" value="1"/>
</dbReference>
<keyword evidence="7" id="KW-0732">Signal</keyword>
<dbReference type="OrthoDB" id="127311at2"/>
<keyword evidence="10 15" id="KW-0798">TonB box</keyword>
<accession>A0A0H3G2B5</accession>
<comment type="subcellular location">
    <subcellularLocation>
        <location evidence="1 14">Cell outer membrane</location>
        <topology evidence="1 14">Multi-pass membrane protein</topology>
    </subcellularLocation>
</comment>
<evidence type="ECO:0000256" key="7">
    <source>
        <dbReference type="ARBA" id="ARBA00022729"/>
    </source>
</evidence>
<dbReference type="GO" id="GO:0038023">
    <property type="term" value="F:signaling receptor activity"/>
    <property type="evidence" value="ECO:0007669"/>
    <property type="project" value="InterPro"/>
</dbReference>
<gene>
    <name evidence="20" type="ordered locus">EAE_22075</name>
</gene>
<dbReference type="InterPro" id="IPR036942">
    <property type="entry name" value="Beta-barrel_TonB_sf"/>
</dbReference>
<dbReference type="Pfam" id="PF00593">
    <property type="entry name" value="TonB_dep_Rec_b-barrel"/>
    <property type="match status" value="1"/>
</dbReference>
<dbReference type="PROSITE" id="PS52016">
    <property type="entry name" value="TONB_DEPENDENT_REC_3"/>
    <property type="match status" value="1"/>
</dbReference>
<evidence type="ECO:0000256" key="10">
    <source>
        <dbReference type="ARBA" id="ARBA00023077"/>
    </source>
</evidence>
<evidence type="ECO:0000256" key="2">
    <source>
        <dbReference type="ARBA" id="ARBA00009810"/>
    </source>
</evidence>
<evidence type="ECO:0000259" key="18">
    <source>
        <dbReference type="Pfam" id="PF00593"/>
    </source>
</evidence>
<evidence type="ECO:0000256" key="11">
    <source>
        <dbReference type="ARBA" id="ARBA00023136"/>
    </source>
</evidence>
<protein>
    <submittedName>
        <fullName evidence="20">Putative ferrioxamine receptor</fullName>
    </submittedName>
</protein>
<keyword evidence="5" id="KW-0410">Iron transport</keyword>
<feature type="domain" description="TonB-dependent receptor plug" evidence="19">
    <location>
        <begin position="98"/>
        <end position="204"/>
    </location>
</feature>
<keyword evidence="11 14" id="KW-0472">Membrane</keyword>
<feature type="short sequence motif" description="TonB C-terminal box" evidence="16">
    <location>
        <begin position="725"/>
        <end position="742"/>
    </location>
</feature>
<evidence type="ECO:0000256" key="13">
    <source>
        <dbReference type="ARBA" id="ARBA00023237"/>
    </source>
</evidence>
<feature type="short sequence motif" description="TonB box" evidence="15">
    <location>
        <begin position="65"/>
        <end position="71"/>
    </location>
</feature>
<dbReference type="eggNOG" id="COG4773">
    <property type="taxonomic scope" value="Bacteria"/>
</dbReference>
<dbReference type="GO" id="GO:0015344">
    <property type="term" value="F:siderophore uptake transmembrane transporter activity"/>
    <property type="evidence" value="ECO:0007669"/>
    <property type="project" value="TreeGrafter"/>
</dbReference>
<keyword evidence="6 14" id="KW-0812">Transmembrane</keyword>
<evidence type="ECO:0000256" key="12">
    <source>
        <dbReference type="ARBA" id="ARBA00023170"/>
    </source>
</evidence>
<dbReference type="PATRIC" id="fig|1028307.3.peg.4396"/>
<evidence type="ECO:0000256" key="3">
    <source>
        <dbReference type="ARBA" id="ARBA00022448"/>
    </source>
</evidence>
<sequence length="742" mass="81776">MQKQTIIIRIIFNEKAFRLFPRRRTGVPDRAIQDYGMISSVYFKRSALVCALAAAFPLAAQAEDTLIVTAKPDDSASAQTQGYSAKTSTGATKTDQPLITTAQSVSVITRQQIADQGANTVSQALQYTPGVYSSFGGGATRFDTISLRGYHGGDVDNLFLDGMRLMSDGGSHNVLQIDPWFIERVDVIRGPSSALYGQSVPGGVVNLTSKRPQFSQQGHFRLTGGTQNTKGAAFDYTDAINDQWAWRLIGMTRSSDTQYDHTREERYAISPSLLWQPDSDTSLLLRAYLQKDPSGGYHGSLPLDGTRYAHNGRKLSPSTNEGDPGDGYQRREQIYSYEFNHQFNDVWSAYSAGSYTHTNVSLDQVYQVGWVGDSDMLSRGYSGSRGSLDAWSTDNRLRADFTTGELAHTLILGAEYHRFRNDLWTGAGNAAPLNPFTGYTPQTGHTITYSDNNNRRYYQTGFYLQDEMVWNRWHLDISGRYDRIVSQQVSDTSGTSNRRSDDHISGRASLLYALDNGLSPYLSYSQAITPAMLPGADGTLLKPTTAEQVEAGLKFQPPGSSDLYSIAIYDLMQKDVATRDPNIATATYIPAGKVHSQGVELEAHNQITPQLSTIASYTWNRLRFQDTKDGTDSNTPQLSPDQMASFWARYQLPAGITVGAGVRYIGKQWADDANTERLPSVTLLDAMARADLGAWSTAMKGAYIQVNANNIGDREYLSGCYGTGNCYWGAERSVTATVGYDF</sequence>
<keyword evidence="21" id="KW-1185">Reference proteome</keyword>
<evidence type="ECO:0000256" key="15">
    <source>
        <dbReference type="PROSITE-ProRule" id="PRU10143"/>
    </source>
</evidence>
<dbReference type="Gene3D" id="2.170.130.10">
    <property type="entry name" value="TonB-dependent receptor, plug domain"/>
    <property type="match status" value="1"/>
</dbReference>